<dbReference type="Pfam" id="PF07857">
    <property type="entry name" value="TMEM144"/>
    <property type="match status" value="1"/>
</dbReference>
<feature type="transmembrane region" description="Helical" evidence="6">
    <location>
        <begin position="62"/>
        <end position="80"/>
    </location>
</feature>
<reference evidence="7 8" key="1">
    <citation type="submission" date="2013-11" db="EMBL/GenBank/DDBJ databases">
        <title>Draft genome of the bovine lungworm Dictyocaulus viviparus.</title>
        <authorList>
            <person name="Mitreva M."/>
        </authorList>
    </citation>
    <scope>NUCLEOTIDE SEQUENCE [LARGE SCALE GENOMIC DNA]</scope>
    <source>
        <strain evidence="7 8">HannoverDv2000</strain>
    </source>
</reference>
<dbReference type="Proteomes" id="UP000053766">
    <property type="component" value="Unassembled WGS sequence"/>
</dbReference>
<feature type="transmembrane region" description="Helical" evidence="6">
    <location>
        <begin position="279"/>
        <end position="298"/>
    </location>
</feature>
<evidence type="ECO:0000256" key="6">
    <source>
        <dbReference type="SAM" id="Phobius"/>
    </source>
</evidence>
<evidence type="ECO:0008006" key="9">
    <source>
        <dbReference type="Google" id="ProtNLM"/>
    </source>
</evidence>
<keyword evidence="5 6" id="KW-0472">Membrane</keyword>
<dbReference type="GO" id="GO:0016020">
    <property type="term" value="C:membrane"/>
    <property type="evidence" value="ECO:0007669"/>
    <property type="project" value="UniProtKB-SubCell"/>
</dbReference>
<keyword evidence="4 6" id="KW-1133">Transmembrane helix</keyword>
<dbReference type="SUPFAM" id="SSF103481">
    <property type="entry name" value="Multidrug resistance efflux transporter EmrE"/>
    <property type="match status" value="1"/>
</dbReference>
<dbReference type="InterPro" id="IPR012435">
    <property type="entry name" value="TMEM144"/>
</dbReference>
<keyword evidence="8" id="KW-1185">Reference proteome</keyword>
<reference evidence="8" key="2">
    <citation type="journal article" date="2016" name="Sci. Rep.">
        <title>Dictyocaulus viviparus genome, variome and transcriptome elucidate lungworm biology and support future intervention.</title>
        <authorList>
            <person name="McNulty S.N."/>
            <person name="Strube C."/>
            <person name="Rosa B.A."/>
            <person name="Martin J.C."/>
            <person name="Tyagi R."/>
            <person name="Choi Y.J."/>
            <person name="Wang Q."/>
            <person name="Hallsworth Pepin K."/>
            <person name="Zhang X."/>
            <person name="Ozersky P."/>
            <person name="Wilson R.K."/>
            <person name="Sternberg P.W."/>
            <person name="Gasser R.B."/>
            <person name="Mitreva M."/>
        </authorList>
    </citation>
    <scope>NUCLEOTIDE SEQUENCE [LARGE SCALE GENOMIC DNA]</scope>
    <source>
        <strain evidence="8">HannoverDv2000</strain>
    </source>
</reference>
<proteinExistence type="inferred from homology"/>
<dbReference type="EMBL" id="KN716209">
    <property type="protein sequence ID" value="KJH50309.1"/>
    <property type="molecule type" value="Genomic_DNA"/>
</dbReference>
<accession>A0A0D8Y2S1</accession>
<evidence type="ECO:0000256" key="4">
    <source>
        <dbReference type="ARBA" id="ARBA00022989"/>
    </source>
</evidence>
<comment type="subcellular location">
    <subcellularLocation>
        <location evidence="1">Membrane</location>
        <topology evidence="1">Multi-pass membrane protein</topology>
    </subcellularLocation>
</comment>
<evidence type="ECO:0000313" key="7">
    <source>
        <dbReference type="EMBL" id="KJH50309.1"/>
    </source>
</evidence>
<name>A0A0D8Y2S1_DICVI</name>
<evidence type="ECO:0000313" key="8">
    <source>
        <dbReference type="Proteomes" id="UP000053766"/>
    </source>
</evidence>
<dbReference type="AlphaFoldDB" id="A0A0D8Y2S1"/>
<dbReference type="GO" id="GO:0015144">
    <property type="term" value="F:carbohydrate transmembrane transporter activity"/>
    <property type="evidence" value="ECO:0007669"/>
    <property type="project" value="InterPro"/>
</dbReference>
<sequence>MFVAVKGYDAGDGNTTAIPLIRRIGMAVGLFIWSSTKCVTGWVTSRFGMFGMKSNEPASHTLNYLGLISVLLGGVMFSLIKKENVEDKAMKIDEVDRDVEGISIKMNVNAKNDSRGSDESEDEELLRTTISLPNNQQFAVVGGVERIICVIIALLAGVFYGLTFVPVIYMIDNRDRYPNYPDNGLAYVFSHFFGIFLTATTVLVIYALWKKNQLYAPPDIVLPSFLGGLLWATAQTSFFVANQYLSQAISFPIITGLPGCVASMWSILYFKEIKGQQNFCIFSLASLLTMIGVVLVGMSKELRMQYFTIEIINVEDIRKHMVNMWSLNSLLGSGHSRSKQFFKMVHQYVFILLSHSKTSK</sequence>
<feature type="transmembrane region" description="Helical" evidence="6">
    <location>
        <begin position="221"/>
        <end position="241"/>
    </location>
</feature>
<evidence type="ECO:0000256" key="3">
    <source>
        <dbReference type="ARBA" id="ARBA00022692"/>
    </source>
</evidence>
<organism evidence="7 8">
    <name type="scientific">Dictyocaulus viviparus</name>
    <name type="common">Bovine lungworm</name>
    <dbReference type="NCBI Taxonomy" id="29172"/>
    <lineage>
        <taxon>Eukaryota</taxon>
        <taxon>Metazoa</taxon>
        <taxon>Ecdysozoa</taxon>
        <taxon>Nematoda</taxon>
        <taxon>Chromadorea</taxon>
        <taxon>Rhabditida</taxon>
        <taxon>Rhabditina</taxon>
        <taxon>Rhabditomorpha</taxon>
        <taxon>Strongyloidea</taxon>
        <taxon>Metastrongylidae</taxon>
        <taxon>Dictyocaulus</taxon>
    </lineage>
</organism>
<protein>
    <recommendedName>
        <fullName evidence="9">EamA domain-containing protein</fullName>
    </recommendedName>
</protein>
<evidence type="ECO:0000256" key="1">
    <source>
        <dbReference type="ARBA" id="ARBA00004141"/>
    </source>
</evidence>
<comment type="similarity">
    <text evidence="2">Belongs to the TMEM144 family.</text>
</comment>
<feature type="transmembrane region" description="Helical" evidence="6">
    <location>
        <begin position="147"/>
        <end position="169"/>
    </location>
</feature>
<dbReference type="PANTHER" id="PTHR16119:SF15">
    <property type="entry name" value="TRANSMEMBRANE PROTEIN 144 HOMOLOG"/>
    <property type="match status" value="1"/>
</dbReference>
<dbReference type="InterPro" id="IPR037185">
    <property type="entry name" value="EmrE-like"/>
</dbReference>
<evidence type="ECO:0000256" key="5">
    <source>
        <dbReference type="ARBA" id="ARBA00023136"/>
    </source>
</evidence>
<dbReference type="PANTHER" id="PTHR16119">
    <property type="entry name" value="TRANSMEMBRANE PROTEIN 144"/>
    <property type="match status" value="1"/>
</dbReference>
<dbReference type="InterPro" id="IPR010651">
    <property type="entry name" value="Sugar_transport"/>
</dbReference>
<feature type="transmembrane region" description="Helical" evidence="6">
    <location>
        <begin position="247"/>
        <end position="270"/>
    </location>
</feature>
<gene>
    <name evidence="7" type="ORF">DICVIV_03502</name>
</gene>
<evidence type="ECO:0000256" key="2">
    <source>
        <dbReference type="ARBA" id="ARBA00005731"/>
    </source>
</evidence>
<keyword evidence="3 6" id="KW-0812">Transmembrane</keyword>
<dbReference type="OrthoDB" id="426527at2759"/>
<feature type="transmembrane region" description="Helical" evidence="6">
    <location>
        <begin position="189"/>
        <end position="209"/>
    </location>
</feature>
<feature type="transmembrane region" description="Helical" evidence="6">
    <location>
        <begin position="24"/>
        <end position="42"/>
    </location>
</feature>